<keyword evidence="3" id="KW-0698">rRNA processing</keyword>
<evidence type="ECO:0000256" key="6">
    <source>
        <dbReference type="ARBA" id="ARBA00022806"/>
    </source>
</evidence>
<proteinExistence type="inferred from homology"/>
<dbReference type="Proteomes" id="UP000070444">
    <property type="component" value="Unassembled WGS sequence"/>
</dbReference>
<dbReference type="InterPro" id="IPR014001">
    <property type="entry name" value="Helicase_ATP-bd"/>
</dbReference>
<dbReference type="InterPro" id="IPR027417">
    <property type="entry name" value="P-loop_NTPase"/>
</dbReference>
<dbReference type="OMA" id="QMGFERW"/>
<keyword evidence="2" id="KW-0690">Ribosome biogenesis</keyword>
<evidence type="ECO:0000256" key="4">
    <source>
        <dbReference type="ARBA" id="ARBA00022741"/>
    </source>
</evidence>
<dbReference type="PROSITE" id="PS51195">
    <property type="entry name" value="Q_MOTIF"/>
    <property type="match status" value="1"/>
</dbReference>
<keyword evidence="16" id="KW-1185">Reference proteome</keyword>
<feature type="short sequence motif" description="Q motif" evidence="9">
    <location>
        <begin position="128"/>
        <end position="157"/>
    </location>
</feature>
<dbReference type="GO" id="GO:0006364">
    <property type="term" value="P:rRNA processing"/>
    <property type="evidence" value="ECO:0007669"/>
    <property type="project" value="UniProtKB-KW"/>
</dbReference>
<evidence type="ECO:0000256" key="5">
    <source>
        <dbReference type="ARBA" id="ARBA00022801"/>
    </source>
</evidence>
<keyword evidence="4 10" id="KW-0547">Nucleotide-binding</keyword>
<feature type="domain" description="Helicase C-terminal" evidence="13">
    <location>
        <begin position="421"/>
        <end position="628"/>
    </location>
</feature>
<dbReference type="AlphaFoldDB" id="A0A137P219"/>
<comment type="catalytic activity">
    <reaction evidence="10">
        <text>ATP + H2O = ADP + phosphate + H(+)</text>
        <dbReference type="Rhea" id="RHEA:13065"/>
        <dbReference type="ChEBI" id="CHEBI:15377"/>
        <dbReference type="ChEBI" id="CHEBI:15378"/>
        <dbReference type="ChEBI" id="CHEBI:30616"/>
        <dbReference type="ChEBI" id="CHEBI:43474"/>
        <dbReference type="ChEBI" id="CHEBI:456216"/>
        <dbReference type="EC" id="3.6.4.13"/>
    </reaction>
</comment>
<keyword evidence="7 10" id="KW-0067">ATP-binding</keyword>
<feature type="region of interest" description="Disordered" evidence="11">
    <location>
        <begin position="698"/>
        <end position="750"/>
    </location>
</feature>
<evidence type="ECO:0000256" key="8">
    <source>
        <dbReference type="ARBA" id="ARBA00022884"/>
    </source>
</evidence>
<dbReference type="PROSITE" id="PS51194">
    <property type="entry name" value="HELICASE_CTER"/>
    <property type="match status" value="1"/>
</dbReference>
<evidence type="ECO:0000313" key="15">
    <source>
        <dbReference type="EMBL" id="KXN68939.1"/>
    </source>
</evidence>
<dbReference type="GO" id="GO:0003724">
    <property type="term" value="F:RNA helicase activity"/>
    <property type="evidence" value="ECO:0007669"/>
    <property type="project" value="UniProtKB-EC"/>
</dbReference>
<dbReference type="Pfam" id="PF00270">
    <property type="entry name" value="DEAD"/>
    <property type="match status" value="1"/>
</dbReference>
<feature type="domain" description="DEAD-box RNA helicase Q" evidence="14">
    <location>
        <begin position="128"/>
        <end position="157"/>
    </location>
</feature>
<evidence type="ECO:0000256" key="10">
    <source>
        <dbReference type="RuleBase" id="RU365068"/>
    </source>
</evidence>
<dbReference type="SUPFAM" id="SSF52540">
    <property type="entry name" value="P-loop containing nucleoside triphosphate hydrolases"/>
    <property type="match status" value="1"/>
</dbReference>
<accession>A0A137P219</accession>
<dbReference type="OrthoDB" id="422663at2759"/>
<evidence type="ECO:0000256" key="11">
    <source>
        <dbReference type="SAM" id="MobiDB-lite"/>
    </source>
</evidence>
<feature type="compositionally biased region" description="Polar residues" evidence="11">
    <location>
        <begin position="16"/>
        <end position="44"/>
    </location>
</feature>
<dbReference type="InterPro" id="IPR001650">
    <property type="entry name" value="Helicase_C-like"/>
</dbReference>
<feature type="region of interest" description="Disordered" evidence="11">
    <location>
        <begin position="1"/>
        <end position="51"/>
    </location>
</feature>
<dbReference type="Pfam" id="PF13959">
    <property type="entry name" value="CTE_SPB4"/>
    <property type="match status" value="1"/>
</dbReference>
<dbReference type="SMART" id="SM00490">
    <property type="entry name" value="HELICc"/>
    <property type="match status" value="1"/>
</dbReference>
<dbReference type="GO" id="GO:0005730">
    <property type="term" value="C:nucleolus"/>
    <property type="evidence" value="ECO:0007669"/>
    <property type="project" value="UniProtKB-SubCell"/>
</dbReference>
<dbReference type="GO" id="GO:0005524">
    <property type="term" value="F:ATP binding"/>
    <property type="evidence" value="ECO:0007669"/>
    <property type="project" value="UniProtKB-UniRule"/>
</dbReference>
<dbReference type="CDD" id="cd18787">
    <property type="entry name" value="SF2_C_DEAD"/>
    <property type="match status" value="1"/>
</dbReference>
<dbReference type="Pfam" id="PF00271">
    <property type="entry name" value="Helicase_C"/>
    <property type="match status" value="1"/>
</dbReference>
<name>A0A137P219_CONC2</name>
<evidence type="ECO:0000256" key="2">
    <source>
        <dbReference type="ARBA" id="ARBA00022517"/>
    </source>
</evidence>
<evidence type="ECO:0000256" key="9">
    <source>
        <dbReference type="PROSITE-ProRule" id="PRU00552"/>
    </source>
</evidence>
<evidence type="ECO:0000256" key="1">
    <source>
        <dbReference type="ARBA" id="ARBA00004604"/>
    </source>
</evidence>
<dbReference type="EMBL" id="KQ964554">
    <property type="protein sequence ID" value="KXN68939.1"/>
    <property type="molecule type" value="Genomic_DNA"/>
</dbReference>
<keyword evidence="8 10" id="KW-0694">RNA-binding</keyword>
<dbReference type="Gene3D" id="3.40.50.300">
    <property type="entry name" value="P-loop containing nucleotide triphosphate hydrolases"/>
    <property type="match status" value="2"/>
</dbReference>
<dbReference type="GO" id="GO:0016787">
    <property type="term" value="F:hydrolase activity"/>
    <property type="evidence" value="ECO:0007669"/>
    <property type="project" value="UniProtKB-KW"/>
</dbReference>
<dbReference type="GO" id="GO:0003723">
    <property type="term" value="F:RNA binding"/>
    <property type="evidence" value="ECO:0007669"/>
    <property type="project" value="UniProtKB-UniRule"/>
</dbReference>
<dbReference type="InterPro" id="IPR025313">
    <property type="entry name" value="SPB4-like_CTE"/>
</dbReference>
<dbReference type="STRING" id="796925.A0A137P219"/>
<evidence type="ECO:0000313" key="16">
    <source>
        <dbReference type="Proteomes" id="UP000070444"/>
    </source>
</evidence>
<dbReference type="EC" id="3.6.4.13" evidence="10"/>
<dbReference type="SMART" id="SM01178">
    <property type="entry name" value="DUF4217"/>
    <property type="match status" value="1"/>
</dbReference>
<comment type="domain">
    <text evidence="10">The Q motif is unique to and characteristic of the DEAD box family of RNA helicases and controls ATP binding and hydrolysis.</text>
</comment>
<sequence>MAKKGKAGGYQERTRNFGNSESSNFSRNETAPSKPSTGANSTGFTEDEWSALIKKSTTQSIEIDQPDLSELNIRQPLPSQAAAAPPPASKQIISSLFSKNPHIPKAYLQSKRNNSSTDPSNGVLNKAESFKELKIDDCIINHLSSKFEIEHPTPIQSKSISFTMNNEVVRDLVLQAQTGSGKSLAFLLPIVDCLVKASLNPPKNDSFLPSRSAGTFGVILAPTRELAKQIYDVLNKLLSYPVHCETDSSLRKHWIVPGLTVGGDNKSSEKARIRKGMNLLVSTPGRFLDHLQNTKSLNVDHLRWLVLDEGDRFFEPGMQDTLNQIFDILRQKDHNFNSPWFQRQPGQWFWSQLPSFQQTILCSATLNTNVQNLAKMNLKSPVYMSASSDLITLNVEDLIQEQGGQDEADNKDTQIGSIPKQLKQYYVPVPAKLRLVTLTTLLRTFTSKATSKIIVFLLTCDSVDFHHFLLTTSPLESLETMDPTERLVHEAQFKKAKENYSNKKIEHFELSQLLNNTPILKLHGEMDQKARLGTYQSFCKLDKGILLCTDVAARGLDINDVTQVVQYDPPTDVKDYVHRVGRTARLGKSGEACLFLMPSELEYLDVLKGSIDCDLGVQSVDQVLKNLDDSEDYENSATQLQLTFEKHLLSSNENLEKSRKAYWSSIRAYATHPSSQKHVFHIKRVHLGHWAKGFGLREAPGDINRPVQKKRKYEKKQELKKQLHPRKNKKTGSSGGGGNRRGASEFDSGI</sequence>
<evidence type="ECO:0000259" key="13">
    <source>
        <dbReference type="PROSITE" id="PS51194"/>
    </source>
</evidence>
<reference evidence="15 16" key="1">
    <citation type="journal article" date="2015" name="Genome Biol. Evol.">
        <title>Phylogenomic analyses indicate that early fungi evolved digesting cell walls of algal ancestors of land plants.</title>
        <authorList>
            <person name="Chang Y."/>
            <person name="Wang S."/>
            <person name="Sekimoto S."/>
            <person name="Aerts A.L."/>
            <person name="Choi C."/>
            <person name="Clum A."/>
            <person name="LaButti K.M."/>
            <person name="Lindquist E.A."/>
            <person name="Yee Ngan C."/>
            <person name="Ohm R.A."/>
            <person name="Salamov A.A."/>
            <person name="Grigoriev I.V."/>
            <person name="Spatafora J.W."/>
            <person name="Berbee M.L."/>
        </authorList>
    </citation>
    <scope>NUCLEOTIDE SEQUENCE [LARGE SCALE GENOMIC DNA]</scope>
    <source>
        <strain evidence="15 16">NRRL 28638</strain>
    </source>
</reference>
<dbReference type="PANTHER" id="PTHR24031">
    <property type="entry name" value="RNA HELICASE"/>
    <property type="match status" value="1"/>
</dbReference>
<dbReference type="InterPro" id="IPR014014">
    <property type="entry name" value="RNA_helicase_DEAD_Q_motif"/>
</dbReference>
<gene>
    <name evidence="15" type="ORF">CONCODRAFT_41260</name>
</gene>
<evidence type="ECO:0000256" key="7">
    <source>
        <dbReference type="ARBA" id="ARBA00022840"/>
    </source>
</evidence>
<protein>
    <recommendedName>
        <fullName evidence="10">ATP-dependent RNA helicase</fullName>
        <ecNumber evidence="10">3.6.4.13</ecNumber>
    </recommendedName>
</protein>
<comment type="similarity">
    <text evidence="10">Belongs to the DEAD box helicase family.</text>
</comment>
<dbReference type="PROSITE" id="PS51192">
    <property type="entry name" value="HELICASE_ATP_BIND_1"/>
    <property type="match status" value="1"/>
</dbReference>
<organism evidence="15 16">
    <name type="scientific">Conidiobolus coronatus (strain ATCC 28846 / CBS 209.66 / NRRL 28638)</name>
    <name type="common">Delacroixia coronata</name>
    <dbReference type="NCBI Taxonomy" id="796925"/>
    <lineage>
        <taxon>Eukaryota</taxon>
        <taxon>Fungi</taxon>
        <taxon>Fungi incertae sedis</taxon>
        <taxon>Zoopagomycota</taxon>
        <taxon>Entomophthoromycotina</taxon>
        <taxon>Entomophthoromycetes</taxon>
        <taxon>Entomophthorales</taxon>
        <taxon>Ancylistaceae</taxon>
        <taxon>Conidiobolus</taxon>
    </lineage>
</organism>
<comment type="subcellular location">
    <subcellularLocation>
        <location evidence="1">Nucleus</location>
        <location evidence="1">Nucleolus</location>
    </subcellularLocation>
</comment>
<evidence type="ECO:0000259" key="12">
    <source>
        <dbReference type="PROSITE" id="PS51192"/>
    </source>
</evidence>
<comment type="function">
    <text evidence="10">RNA helicase.</text>
</comment>
<keyword evidence="5 10" id="KW-0378">Hydrolase</keyword>
<evidence type="ECO:0000256" key="3">
    <source>
        <dbReference type="ARBA" id="ARBA00022552"/>
    </source>
</evidence>
<dbReference type="SMART" id="SM00487">
    <property type="entry name" value="DEXDc"/>
    <property type="match status" value="1"/>
</dbReference>
<feature type="domain" description="Helicase ATP-binding" evidence="12">
    <location>
        <begin position="163"/>
        <end position="384"/>
    </location>
</feature>
<evidence type="ECO:0000259" key="14">
    <source>
        <dbReference type="PROSITE" id="PS51195"/>
    </source>
</evidence>
<dbReference type="InterPro" id="IPR011545">
    <property type="entry name" value="DEAD/DEAH_box_helicase_dom"/>
</dbReference>
<keyword evidence="6 10" id="KW-0347">Helicase</keyword>